<dbReference type="KEGG" id="sgy:Sgly_1253"/>
<feature type="domain" description="YbhG-like alpha-helical hairpin" evidence="4">
    <location>
        <begin position="66"/>
        <end position="207"/>
    </location>
</feature>
<dbReference type="Gene3D" id="2.40.30.170">
    <property type="match status" value="1"/>
</dbReference>
<name>F0SV67_SYNGF</name>
<sequence>MKKIYICLGIILMILTLTGCSSSQLVLEGITETTIYSHYSEVEGKITGLPVELGQEIKAGDPIAIIDDSKERYALEQLQEALAGKQAALALLQQGAEPEELKQVQNSVELAGLADEKAQETKDRAQEAYHNAQALWEKGAIAQAELDTAKYQADLAENALKTASLQLDNAKQALALIQQGTPQEKIDAAQAEVAATEIQIRQIQENLAKYKITALYDGTVISRNYLMGDIISPGFSIADVAAKEERHLVAYVPREYLSSLSHGQEVDVRYGNTNDKGTVSFIDVKASYTPKELQTSANKNKESMKIKVSLAADTPLKIGETAEVMIEGRE</sequence>
<evidence type="ECO:0000313" key="6">
    <source>
        <dbReference type="Proteomes" id="UP000007488"/>
    </source>
</evidence>
<evidence type="ECO:0000259" key="4">
    <source>
        <dbReference type="Pfam" id="PF25881"/>
    </source>
</evidence>
<keyword evidence="2 3" id="KW-0175">Coiled coil</keyword>
<dbReference type="Gene3D" id="1.10.287.470">
    <property type="entry name" value="Helix hairpin bin"/>
    <property type="match status" value="2"/>
</dbReference>
<dbReference type="PANTHER" id="PTHR32347:SF23">
    <property type="entry name" value="BLL5650 PROTEIN"/>
    <property type="match status" value="1"/>
</dbReference>
<dbReference type="STRING" id="645991.Sgly_1253"/>
<dbReference type="eggNOG" id="COG1566">
    <property type="taxonomic scope" value="Bacteria"/>
</dbReference>
<dbReference type="PANTHER" id="PTHR32347">
    <property type="entry name" value="EFFLUX SYSTEM COMPONENT YKNX-RELATED"/>
    <property type="match status" value="1"/>
</dbReference>
<protein>
    <submittedName>
        <fullName evidence="5">Secretion protein HlyD family protein</fullName>
    </submittedName>
</protein>
<comment type="subcellular location">
    <subcellularLocation>
        <location evidence="1">Cell envelope</location>
    </subcellularLocation>
</comment>
<dbReference type="InterPro" id="IPR059052">
    <property type="entry name" value="HH_YbhG-like"/>
</dbReference>
<proteinExistence type="predicted"/>
<accession>F0SV67</accession>
<dbReference type="GO" id="GO:0030313">
    <property type="term" value="C:cell envelope"/>
    <property type="evidence" value="ECO:0007669"/>
    <property type="project" value="UniProtKB-SubCell"/>
</dbReference>
<dbReference type="RefSeq" id="WP_013624437.1">
    <property type="nucleotide sequence ID" value="NC_015172.1"/>
</dbReference>
<dbReference type="Proteomes" id="UP000007488">
    <property type="component" value="Chromosome"/>
</dbReference>
<dbReference type="InterPro" id="IPR050465">
    <property type="entry name" value="UPF0194_transport"/>
</dbReference>
<gene>
    <name evidence="5" type="ordered locus">Sgly_1253</name>
</gene>
<dbReference type="PROSITE" id="PS51257">
    <property type="entry name" value="PROKAR_LIPOPROTEIN"/>
    <property type="match status" value="1"/>
</dbReference>
<dbReference type="SUPFAM" id="SSF111369">
    <property type="entry name" value="HlyD-like secretion proteins"/>
    <property type="match status" value="1"/>
</dbReference>
<feature type="coiled-coil region" evidence="3">
    <location>
        <begin position="153"/>
        <end position="213"/>
    </location>
</feature>
<dbReference type="AlphaFoldDB" id="F0SV67"/>
<dbReference type="EMBL" id="CP002547">
    <property type="protein sequence ID" value="ADY55567.1"/>
    <property type="molecule type" value="Genomic_DNA"/>
</dbReference>
<dbReference type="HOGENOM" id="CLU_018816_6_3_9"/>
<dbReference type="Pfam" id="PF25881">
    <property type="entry name" value="HH_YBHG"/>
    <property type="match status" value="1"/>
</dbReference>
<evidence type="ECO:0000256" key="1">
    <source>
        <dbReference type="ARBA" id="ARBA00004196"/>
    </source>
</evidence>
<organism evidence="5 6">
    <name type="scientific">Syntrophobotulus glycolicus (strain DSM 8271 / FlGlyR)</name>
    <dbReference type="NCBI Taxonomy" id="645991"/>
    <lineage>
        <taxon>Bacteria</taxon>
        <taxon>Bacillati</taxon>
        <taxon>Bacillota</taxon>
        <taxon>Clostridia</taxon>
        <taxon>Eubacteriales</taxon>
        <taxon>Desulfitobacteriaceae</taxon>
        <taxon>Syntrophobotulus</taxon>
    </lineage>
</organism>
<dbReference type="Gene3D" id="2.40.50.100">
    <property type="match status" value="2"/>
</dbReference>
<evidence type="ECO:0000313" key="5">
    <source>
        <dbReference type="EMBL" id="ADY55567.1"/>
    </source>
</evidence>
<keyword evidence="6" id="KW-1185">Reference proteome</keyword>
<evidence type="ECO:0000256" key="2">
    <source>
        <dbReference type="ARBA" id="ARBA00023054"/>
    </source>
</evidence>
<reference evidence="6" key="2">
    <citation type="submission" date="2011-02" db="EMBL/GenBank/DDBJ databases">
        <title>The complete genome of Syntrophobotulus glycolicus DSM 8271.</title>
        <authorList>
            <person name="Lucas S."/>
            <person name="Copeland A."/>
            <person name="Lapidus A."/>
            <person name="Bruce D."/>
            <person name="Goodwin L."/>
            <person name="Pitluck S."/>
            <person name="Kyrpides N."/>
            <person name="Mavromatis K."/>
            <person name="Pagani I."/>
            <person name="Ivanova N."/>
            <person name="Mikhailova N."/>
            <person name="Chertkov O."/>
            <person name="Held B."/>
            <person name="Detter J.C."/>
            <person name="Tapia R."/>
            <person name="Han C."/>
            <person name="Land M."/>
            <person name="Hauser L."/>
            <person name="Markowitz V."/>
            <person name="Cheng J.-F."/>
            <person name="Hugenholtz P."/>
            <person name="Woyke T."/>
            <person name="Wu D."/>
            <person name="Spring S."/>
            <person name="Schroeder M."/>
            <person name="Brambilla E."/>
            <person name="Klenk H.-P."/>
            <person name="Eisen J.A."/>
        </authorList>
    </citation>
    <scope>NUCLEOTIDE SEQUENCE [LARGE SCALE GENOMIC DNA]</scope>
    <source>
        <strain evidence="6">DSM 8271 / FlGlyR</strain>
    </source>
</reference>
<evidence type="ECO:0000256" key="3">
    <source>
        <dbReference type="SAM" id="Coils"/>
    </source>
</evidence>
<reference evidence="5 6" key="1">
    <citation type="journal article" date="2011" name="Stand. Genomic Sci.">
        <title>Complete genome sequence of Syntrophobotulus glycolicus type strain (FlGlyR).</title>
        <authorList>
            <person name="Han C."/>
            <person name="Mwirichia R."/>
            <person name="Chertkov O."/>
            <person name="Held B."/>
            <person name="Lapidus A."/>
            <person name="Nolan M."/>
            <person name="Lucas S."/>
            <person name="Hammon N."/>
            <person name="Deshpande S."/>
            <person name="Cheng J.F."/>
            <person name="Tapia R."/>
            <person name="Goodwin L."/>
            <person name="Pitluck S."/>
            <person name="Huntemann M."/>
            <person name="Liolios K."/>
            <person name="Ivanova N."/>
            <person name="Pagani I."/>
            <person name="Mavromatis K."/>
            <person name="Ovchinikova G."/>
            <person name="Pati A."/>
            <person name="Chen A."/>
            <person name="Palaniappan K."/>
            <person name="Land M."/>
            <person name="Hauser L."/>
            <person name="Brambilla E.M."/>
            <person name="Rohde M."/>
            <person name="Spring S."/>
            <person name="Sikorski J."/>
            <person name="Goker M."/>
            <person name="Woyke T."/>
            <person name="Bristow J."/>
            <person name="Eisen J.A."/>
            <person name="Markowitz V."/>
            <person name="Hugenholtz P."/>
            <person name="Kyrpides N.C."/>
            <person name="Klenk H.P."/>
            <person name="Detter J.C."/>
        </authorList>
    </citation>
    <scope>NUCLEOTIDE SEQUENCE [LARGE SCALE GENOMIC DNA]</scope>
    <source>
        <strain evidence="6">DSM 8271 / FlGlyR</strain>
    </source>
</reference>
<dbReference type="OrthoDB" id="1883197at2"/>